<protein>
    <submittedName>
        <fullName evidence="2">PorT family protein</fullName>
    </submittedName>
</protein>
<reference evidence="2 3" key="1">
    <citation type="submission" date="2019-03" db="EMBL/GenBank/DDBJ databases">
        <title>Porphyromonas levii Isolated from the Uterus of Dairy Cows.</title>
        <authorList>
            <person name="Francis A.M."/>
        </authorList>
    </citation>
    <scope>NUCLEOTIDE SEQUENCE [LARGE SCALE GENOMIC DNA]</scope>
    <source>
        <strain evidence="2 3">AF5678</strain>
    </source>
</reference>
<evidence type="ECO:0000313" key="2">
    <source>
        <dbReference type="EMBL" id="TFH96675.1"/>
    </source>
</evidence>
<dbReference type="EMBL" id="SPNC01000015">
    <property type="protein sequence ID" value="TFH96675.1"/>
    <property type="molecule type" value="Genomic_DNA"/>
</dbReference>
<evidence type="ECO:0000313" key="3">
    <source>
        <dbReference type="Proteomes" id="UP000297225"/>
    </source>
</evidence>
<dbReference type="OrthoDB" id="1014137at2"/>
<dbReference type="RefSeq" id="WP_134849174.1">
    <property type="nucleotide sequence ID" value="NZ_CP197400.1"/>
</dbReference>
<gene>
    <name evidence="2" type="ORF">E4P47_01940</name>
</gene>
<comment type="caution">
    <text evidence="2">The sequence shown here is derived from an EMBL/GenBank/DDBJ whole genome shotgun (WGS) entry which is preliminary data.</text>
</comment>
<dbReference type="Pfam" id="PF13568">
    <property type="entry name" value="OMP_b-brl_2"/>
    <property type="match status" value="1"/>
</dbReference>
<dbReference type="AlphaFoldDB" id="A0A4Y8WRK8"/>
<dbReference type="Proteomes" id="UP000297225">
    <property type="component" value="Unassembled WGS sequence"/>
</dbReference>
<proteinExistence type="predicted"/>
<dbReference type="InterPro" id="IPR025665">
    <property type="entry name" value="Beta-barrel_OMP_2"/>
</dbReference>
<sequence length="256" mass="28845">MKKTIITLLALTITSVSVVAQDIIRTKNNYEFELKAGLNFLGGTAPMGLPMEIRSIDGYKPKFGGSFEGVATRWFGEQHGDAEWGISAGLRIENRGMSTKATVKSFFTSVPVNNTDVSGYWTGKVVMDYASTLLSIPVLANYRFNRDWKVRAGLYVGYQLDGKFGGAVYDGYLRNGAPTCIKMPIEGDQQALYDFTEHMQRWQSGLEVGFSWRAYKHFHVNADLNWGFTNIFKKDFKAISFNMYPIYLQAGFGYQF</sequence>
<name>A0A4Y8WRK8_9PORP</name>
<evidence type="ECO:0000259" key="1">
    <source>
        <dbReference type="Pfam" id="PF13568"/>
    </source>
</evidence>
<dbReference type="STRING" id="1122973.GCA_000379925_00062"/>
<feature type="domain" description="Outer membrane protein beta-barrel" evidence="1">
    <location>
        <begin position="28"/>
        <end position="232"/>
    </location>
</feature>
<keyword evidence="3" id="KW-1185">Reference proteome</keyword>
<accession>A0A4Y8WRK8</accession>
<organism evidence="2 3">
    <name type="scientific">Porphyromonas levii</name>
    <dbReference type="NCBI Taxonomy" id="28114"/>
    <lineage>
        <taxon>Bacteria</taxon>
        <taxon>Pseudomonadati</taxon>
        <taxon>Bacteroidota</taxon>
        <taxon>Bacteroidia</taxon>
        <taxon>Bacteroidales</taxon>
        <taxon>Porphyromonadaceae</taxon>
        <taxon>Porphyromonas</taxon>
    </lineage>
</organism>